<dbReference type="AlphaFoldDB" id="A0A8R1HKX7"/>
<protein>
    <submittedName>
        <fullName evidence="1">Uncharacterized protein</fullName>
    </submittedName>
</protein>
<dbReference type="Proteomes" id="UP000005237">
    <property type="component" value="Unassembled WGS sequence"/>
</dbReference>
<evidence type="ECO:0000313" key="2">
    <source>
        <dbReference type="Proteomes" id="UP000005237"/>
    </source>
</evidence>
<name>A0A8R1HKX7_CAEJA</name>
<dbReference type="EnsemblMetazoa" id="CJA04748c.1">
    <property type="protein sequence ID" value="CJA04748c.1"/>
    <property type="gene ID" value="WBGene00123951"/>
</dbReference>
<sequence>MYNASSTVLSEDGLLSLFQRNKYPSSSGGQWNTIHATIRRLVQDSLNKRQTSKRVEKQDTWLVWEDNRKIHQQVCDKYLQAEAVLMNIYRTVRKADYYAHVFSSPETDRSNLYTEIDPKVFETTATIVSDGNAWTKLKLD</sequence>
<reference evidence="2" key="1">
    <citation type="submission" date="2010-08" db="EMBL/GenBank/DDBJ databases">
        <authorList>
            <consortium name="Caenorhabditis japonica Sequencing Consortium"/>
            <person name="Wilson R.K."/>
        </authorList>
    </citation>
    <scope>NUCLEOTIDE SEQUENCE [LARGE SCALE GENOMIC DNA]</scope>
    <source>
        <strain evidence="2">DF5081</strain>
    </source>
</reference>
<accession>A0A8R1HKX7</accession>
<proteinExistence type="predicted"/>
<organism evidence="1 2">
    <name type="scientific">Caenorhabditis japonica</name>
    <dbReference type="NCBI Taxonomy" id="281687"/>
    <lineage>
        <taxon>Eukaryota</taxon>
        <taxon>Metazoa</taxon>
        <taxon>Ecdysozoa</taxon>
        <taxon>Nematoda</taxon>
        <taxon>Chromadorea</taxon>
        <taxon>Rhabditida</taxon>
        <taxon>Rhabditina</taxon>
        <taxon>Rhabditomorpha</taxon>
        <taxon>Rhabditoidea</taxon>
        <taxon>Rhabditidae</taxon>
        <taxon>Peloderinae</taxon>
        <taxon>Caenorhabditis</taxon>
    </lineage>
</organism>
<reference evidence="1" key="2">
    <citation type="submission" date="2022-06" db="UniProtKB">
        <authorList>
            <consortium name="EnsemblMetazoa"/>
        </authorList>
    </citation>
    <scope>IDENTIFICATION</scope>
    <source>
        <strain evidence="1">DF5081</strain>
    </source>
</reference>
<keyword evidence="2" id="KW-1185">Reference proteome</keyword>
<evidence type="ECO:0000313" key="1">
    <source>
        <dbReference type="EnsemblMetazoa" id="CJA04748c.1"/>
    </source>
</evidence>